<dbReference type="InterPro" id="IPR049299">
    <property type="entry name" value="Thio2_N"/>
</dbReference>
<evidence type="ECO:0000313" key="10">
    <source>
        <dbReference type="Proteomes" id="UP000266327"/>
    </source>
</evidence>
<dbReference type="InterPro" id="IPR005746">
    <property type="entry name" value="Thioredoxin"/>
</dbReference>
<keyword evidence="3" id="KW-0479">Metal-binding</keyword>
<accession>A0A3A3G504</accession>
<evidence type="ECO:0000256" key="2">
    <source>
        <dbReference type="ARBA" id="ARBA00022448"/>
    </source>
</evidence>
<dbReference type="GO" id="GO:0045454">
    <property type="term" value="P:cell redox homeostasis"/>
    <property type="evidence" value="ECO:0007669"/>
    <property type="project" value="TreeGrafter"/>
</dbReference>
<protein>
    <recommendedName>
        <fullName evidence="7">Thioredoxin</fullName>
    </recommendedName>
</protein>
<dbReference type="PRINTS" id="PR00421">
    <property type="entry name" value="THIOREDOXIN"/>
</dbReference>
<dbReference type="Gene3D" id="3.40.30.10">
    <property type="entry name" value="Glutaredoxin"/>
    <property type="match status" value="1"/>
</dbReference>
<keyword evidence="5" id="KW-1015">Disulfide bond</keyword>
<evidence type="ECO:0000256" key="1">
    <source>
        <dbReference type="ARBA" id="ARBA00008987"/>
    </source>
</evidence>
<dbReference type="PROSITE" id="PS00194">
    <property type="entry name" value="THIOREDOXIN_1"/>
    <property type="match status" value="1"/>
</dbReference>
<comment type="caution">
    <text evidence="9">The sequence shown here is derived from an EMBL/GenBank/DDBJ whole genome shotgun (WGS) entry which is preliminary data.</text>
</comment>
<dbReference type="InterPro" id="IPR013766">
    <property type="entry name" value="Thioredoxin_domain"/>
</dbReference>
<dbReference type="CDD" id="cd02947">
    <property type="entry name" value="TRX_family"/>
    <property type="match status" value="1"/>
</dbReference>
<evidence type="ECO:0000313" key="9">
    <source>
        <dbReference type="EMBL" id="RJG01572.1"/>
    </source>
</evidence>
<dbReference type="OrthoDB" id="9790390at2"/>
<keyword evidence="6" id="KW-0676">Redox-active center</keyword>
<dbReference type="FunFam" id="3.40.30.10:FF:000001">
    <property type="entry name" value="Thioredoxin"/>
    <property type="match status" value="1"/>
</dbReference>
<dbReference type="Gene3D" id="2.30.30.380">
    <property type="entry name" value="Zn-finger domain of Sec23/24"/>
    <property type="match status" value="1"/>
</dbReference>
<dbReference type="NCBIfam" id="NF008229">
    <property type="entry name" value="PRK10996.1"/>
    <property type="match status" value="1"/>
</dbReference>
<keyword evidence="10" id="KW-1185">Reference proteome</keyword>
<dbReference type="PROSITE" id="PS51352">
    <property type="entry name" value="THIOREDOXIN_2"/>
    <property type="match status" value="1"/>
</dbReference>
<proteinExistence type="inferred from homology"/>
<name>A0A3A3G504_9BURK</name>
<feature type="domain" description="Thioredoxin" evidence="8">
    <location>
        <begin position="19"/>
        <end position="144"/>
    </location>
</feature>
<dbReference type="GO" id="GO:0015035">
    <property type="term" value="F:protein-disulfide reductase activity"/>
    <property type="evidence" value="ECO:0007669"/>
    <property type="project" value="UniProtKB-UniRule"/>
</dbReference>
<reference evidence="10" key="1">
    <citation type="submission" date="2018-09" db="EMBL/GenBank/DDBJ databases">
        <authorList>
            <person name="Zhu H."/>
        </authorList>
    </citation>
    <scope>NUCLEOTIDE SEQUENCE [LARGE SCALE GENOMIC DNA]</scope>
    <source>
        <strain evidence="10">K1S02-23</strain>
    </source>
</reference>
<evidence type="ECO:0000256" key="7">
    <source>
        <dbReference type="NCBIfam" id="TIGR01068"/>
    </source>
</evidence>
<dbReference type="GO" id="GO:0046872">
    <property type="term" value="F:metal ion binding"/>
    <property type="evidence" value="ECO:0007669"/>
    <property type="project" value="UniProtKB-KW"/>
</dbReference>
<dbReference type="Pfam" id="PF00085">
    <property type="entry name" value="Thioredoxin"/>
    <property type="match status" value="1"/>
</dbReference>
<dbReference type="Proteomes" id="UP000266327">
    <property type="component" value="Unassembled WGS sequence"/>
</dbReference>
<dbReference type="AlphaFoldDB" id="A0A3A3G504"/>
<comment type="similarity">
    <text evidence="1">Belongs to the thioredoxin family.</text>
</comment>
<keyword evidence="4" id="KW-0249">Electron transport</keyword>
<evidence type="ECO:0000256" key="4">
    <source>
        <dbReference type="ARBA" id="ARBA00022982"/>
    </source>
</evidence>
<dbReference type="RefSeq" id="WP_119785020.1">
    <property type="nucleotide sequence ID" value="NZ_QYUQ01000002.1"/>
</dbReference>
<evidence type="ECO:0000256" key="3">
    <source>
        <dbReference type="ARBA" id="ARBA00022723"/>
    </source>
</evidence>
<evidence type="ECO:0000256" key="6">
    <source>
        <dbReference type="ARBA" id="ARBA00023284"/>
    </source>
</evidence>
<dbReference type="PANTHER" id="PTHR45663:SF11">
    <property type="entry name" value="GEO12009P1"/>
    <property type="match status" value="1"/>
</dbReference>
<dbReference type="InterPro" id="IPR017937">
    <property type="entry name" value="Thioredoxin_CS"/>
</dbReference>
<sequence>MSLLHLVCPACQSVNRVPEERLRDAPDCGRCHRPLFSGQPLALTTAEFERHLQKSDIPLLVDFWAPWCGPCRMMAPAFEQAAAQLEPHFRLVKVNTEEEQTLAARYAIRSIPTLAIFRHGQEIRRQAGAMGAADIVRWARNAPR</sequence>
<dbReference type="PANTHER" id="PTHR45663">
    <property type="entry name" value="GEO12009P1"/>
    <property type="match status" value="1"/>
</dbReference>
<dbReference type="Pfam" id="PF21352">
    <property type="entry name" value="Zn_ribbon_Thio2"/>
    <property type="match status" value="1"/>
</dbReference>
<dbReference type="GO" id="GO:0005829">
    <property type="term" value="C:cytosol"/>
    <property type="evidence" value="ECO:0007669"/>
    <property type="project" value="TreeGrafter"/>
</dbReference>
<evidence type="ECO:0000256" key="5">
    <source>
        <dbReference type="ARBA" id="ARBA00023157"/>
    </source>
</evidence>
<evidence type="ECO:0000259" key="8">
    <source>
        <dbReference type="PROSITE" id="PS51352"/>
    </source>
</evidence>
<dbReference type="SUPFAM" id="SSF52833">
    <property type="entry name" value="Thioredoxin-like"/>
    <property type="match status" value="1"/>
</dbReference>
<dbReference type="InterPro" id="IPR036249">
    <property type="entry name" value="Thioredoxin-like_sf"/>
</dbReference>
<keyword evidence="2" id="KW-0813">Transport</keyword>
<gene>
    <name evidence="9" type="primary">trxC</name>
    <name evidence="9" type="ORF">D3878_08220</name>
</gene>
<organism evidence="9 10">
    <name type="scientific">Noviherbaspirillum sedimenti</name>
    <dbReference type="NCBI Taxonomy" id="2320865"/>
    <lineage>
        <taxon>Bacteria</taxon>
        <taxon>Pseudomonadati</taxon>
        <taxon>Pseudomonadota</taxon>
        <taxon>Betaproteobacteria</taxon>
        <taxon>Burkholderiales</taxon>
        <taxon>Oxalobacteraceae</taxon>
        <taxon>Noviherbaspirillum</taxon>
    </lineage>
</organism>
<dbReference type="EMBL" id="QYUQ01000002">
    <property type="protein sequence ID" value="RJG01572.1"/>
    <property type="molecule type" value="Genomic_DNA"/>
</dbReference>
<dbReference type="NCBIfam" id="TIGR01068">
    <property type="entry name" value="thioredoxin"/>
    <property type="match status" value="1"/>
</dbReference>